<feature type="transmembrane region" description="Helical" evidence="1">
    <location>
        <begin position="21"/>
        <end position="41"/>
    </location>
</feature>
<keyword evidence="1" id="KW-0472">Membrane</keyword>
<keyword evidence="1" id="KW-1133">Transmembrane helix</keyword>
<evidence type="ECO:0000313" key="3">
    <source>
        <dbReference type="Proteomes" id="UP000315403"/>
    </source>
</evidence>
<dbReference type="AlphaFoldDB" id="A0A543Q1Q3"/>
<proteinExistence type="predicted"/>
<keyword evidence="1" id="KW-0812">Transmembrane</keyword>
<dbReference type="InterPro" id="IPR012902">
    <property type="entry name" value="N_methyl_site"/>
</dbReference>
<organism evidence="2 3">
    <name type="scientific">Acidithiobacillus thiooxidans ATCC 19377</name>
    <dbReference type="NCBI Taxonomy" id="637390"/>
    <lineage>
        <taxon>Bacteria</taxon>
        <taxon>Pseudomonadati</taxon>
        <taxon>Pseudomonadota</taxon>
        <taxon>Acidithiobacillia</taxon>
        <taxon>Acidithiobacillales</taxon>
        <taxon>Acidithiobacillaceae</taxon>
        <taxon>Acidithiobacillus</taxon>
    </lineage>
</organism>
<comment type="caution">
    <text evidence="2">The sequence shown here is derived from an EMBL/GenBank/DDBJ whole genome shotgun (WGS) entry which is preliminary data.</text>
</comment>
<evidence type="ECO:0000313" key="2">
    <source>
        <dbReference type="EMBL" id="TQN50266.1"/>
    </source>
</evidence>
<name>A0A543Q1Q3_ACITH</name>
<reference evidence="2 3" key="1">
    <citation type="submission" date="2019-03" db="EMBL/GenBank/DDBJ databases">
        <title>New insights into Acidothiobacillus thiooxidans sulfur metabolism through coupled gene expression, solution geochemistry, microscopy and spectroscopy analyses.</title>
        <authorList>
            <person name="Camacho D."/>
            <person name="Frazao R."/>
            <person name="Fouillen A."/>
            <person name="Nanci A."/>
            <person name="Lang B.F."/>
            <person name="Apte S.C."/>
            <person name="Baron C."/>
            <person name="Warren L.A."/>
        </authorList>
    </citation>
    <scope>NUCLEOTIDE SEQUENCE [LARGE SCALE GENOMIC DNA]</scope>
    <source>
        <strain evidence="2 3">ATCC 19377</strain>
    </source>
</reference>
<dbReference type="PROSITE" id="PS00409">
    <property type="entry name" value="PROKAR_NTER_METHYL"/>
    <property type="match status" value="1"/>
</dbReference>
<evidence type="ECO:0008006" key="4">
    <source>
        <dbReference type="Google" id="ProtNLM"/>
    </source>
</evidence>
<dbReference type="EMBL" id="SZUV01000001">
    <property type="protein sequence ID" value="TQN50266.1"/>
    <property type="molecule type" value="Genomic_DNA"/>
</dbReference>
<evidence type="ECO:0000256" key="1">
    <source>
        <dbReference type="SAM" id="Phobius"/>
    </source>
</evidence>
<dbReference type="NCBIfam" id="TIGR02532">
    <property type="entry name" value="IV_pilin_GFxxxE"/>
    <property type="match status" value="1"/>
</dbReference>
<protein>
    <recommendedName>
        <fullName evidence="4">Prepilin-type N-terminal cleavage/methylation domain-containing protein</fullName>
    </recommendedName>
</protein>
<dbReference type="Pfam" id="PF07963">
    <property type="entry name" value="N_methyl"/>
    <property type="match status" value="1"/>
</dbReference>
<dbReference type="Proteomes" id="UP000315403">
    <property type="component" value="Unassembled WGS sequence"/>
</dbReference>
<sequence length="369" mass="38671">MNTLLNRDQNSHEQGLTLIELLVTLAIASIIALAVSEGFIFGEWNFLQDQTTDNIVNSDRYALQVISSYLSNAGYGFSDIGCQNLSAYEQGSVRAVSAITVSPSGTPTSSTPPPVSLTIIRSRSDYAGIPVGQMVQDPQPASASFHISANTSGNQATCPSMIQGGNTLIAAFPQNQCALITATSAPVLNGQGSCTVPYSTGKNGGGTLSTLLPNLTSADMENASVYVMGNPALTTTTFSVTAGTAAQPGTLQISTNGGPSSLFAHHIDDMQILFGYNPSGGKTVTRYGYYAPQYAQDIRTASIALVASSRIKIASIVAPTKIPLFPAIPADESITGQALPALYYRPPAGTTHQPINVMRATVPVMNQIW</sequence>
<accession>A0A543Q1Q3</accession>
<gene>
    <name evidence="2" type="ORF">DLNHIDIE_00119</name>
</gene>